<name>A0ABR8R435_9BACI</name>
<reference evidence="1 2" key="1">
    <citation type="submission" date="2020-08" db="EMBL/GenBank/DDBJ databases">
        <title>A Genomic Blueprint of the Chicken Gut Microbiome.</title>
        <authorList>
            <person name="Gilroy R."/>
            <person name="Ravi A."/>
            <person name="Getino M."/>
            <person name="Pursley I."/>
            <person name="Horton D.L."/>
            <person name="Alikhan N.-F."/>
            <person name="Baker D."/>
            <person name="Gharbi K."/>
            <person name="Hall N."/>
            <person name="Watson M."/>
            <person name="Adriaenssens E.M."/>
            <person name="Foster-Nyarko E."/>
            <person name="Jarju S."/>
            <person name="Secka A."/>
            <person name="Antonio M."/>
            <person name="Oren A."/>
            <person name="Chaudhuri R."/>
            <person name="La Ragione R.M."/>
            <person name="Hildebrand F."/>
            <person name="Pallen M.J."/>
        </authorList>
    </citation>
    <scope>NUCLEOTIDE SEQUENCE [LARGE SCALE GENOMIC DNA]</scope>
    <source>
        <strain evidence="1 2">Sa2BUA9</strain>
    </source>
</reference>
<evidence type="ECO:0000313" key="1">
    <source>
        <dbReference type="EMBL" id="MBD7942545.1"/>
    </source>
</evidence>
<keyword evidence="2" id="KW-1185">Reference proteome</keyword>
<proteinExistence type="predicted"/>
<organism evidence="1 2">
    <name type="scientific">Psychrobacillus faecigallinarum</name>
    <dbReference type="NCBI Taxonomy" id="2762235"/>
    <lineage>
        <taxon>Bacteria</taxon>
        <taxon>Bacillati</taxon>
        <taxon>Bacillota</taxon>
        <taxon>Bacilli</taxon>
        <taxon>Bacillales</taxon>
        <taxon>Bacillaceae</taxon>
        <taxon>Psychrobacillus</taxon>
    </lineage>
</organism>
<protein>
    <submittedName>
        <fullName evidence="1">Uncharacterized protein</fullName>
    </submittedName>
</protein>
<accession>A0ABR8R435</accession>
<gene>
    <name evidence="1" type="ORF">H9650_00280</name>
</gene>
<evidence type="ECO:0000313" key="2">
    <source>
        <dbReference type="Proteomes" id="UP000640786"/>
    </source>
</evidence>
<dbReference type="Proteomes" id="UP000640786">
    <property type="component" value="Unassembled WGS sequence"/>
</dbReference>
<dbReference type="RefSeq" id="WP_186318140.1">
    <property type="nucleotide sequence ID" value="NZ_JACSQO010000001.1"/>
</dbReference>
<sequence>MINMEKYRSRMLVEIAELQKIIHEVIDSIEVVKISRRLAHKILKLL</sequence>
<dbReference type="EMBL" id="JACSQO010000001">
    <property type="protein sequence ID" value="MBD7942545.1"/>
    <property type="molecule type" value="Genomic_DNA"/>
</dbReference>
<comment type="caution">
    <text evidence="1">The sequence shown here is derived from an EMBL/GenBank/DDBJ whole genome shotgun (WGS) entry which is preliminary data.</text>
</comment>